<dbReference type="EMBL" id="CAADRA010003754">
    <property type="protein sequence ID" value="VFT84109.1"/>
    <property type="molecule type" value="Genomic_DNA"/>
</dbReference>
<dbReference type="InterPro" id="IPR015421">
    <property type="entry name" value="PyrdxlP-dep_Trfase_major"/>
</dbReference>
<sequence length="388" mass="41816">MRCLEKQLAEAVTRRRQDGTARFLRVLPPSNVDFCSNDYLGLSRNARLAALIRDADVDPTNGSTGSRLITGHSPLHAAVEDELAAFYGTDAALVFNSGYLANLSIMSSVPQPTDVVLFDALVHNSCREGLRLCRAKTVESFRHNDLTHLEAQLKRYASPTANTIVVVESVYSMDGDVTPLLALVTLCEAHGASVIVDEAHSTAVMGPRGAGLVRELNLQHRVLCTVFTFGKGMGIHGAVVCSSPVLKEYLINYARPFIYSTSLPAHDMYVIQCAHRVCADSDAARADLLSLISHFRARVGADPAIPPAALLPSDTAIQGLLFQGNEAALAAAAFLGGEGFNVVAIRAPTVPANAERLRIILHAFNTYDEVDRLVAAVGRLFRQRQSAL</sequence>
<dbReference type="InterPro" id="IPR015424">
    <property type="entry name" value="PyrdxlP-dep_Trfase"/>
</dbReference>
<accession>A0A485KG77</accession>
<reference evidence="6" key="2">
    <citation type="submission" date="2019-06" db="EMBL/GenBank/DDBJ databases">
        <title>Genomics analysis of Aphanomyces spp. identifies a new class of oomycete effector associated with host adaptation.</title>
        <authorList>
            <person name="Gaulin E."/>
        </authorList>
    </citation>
    <scope>NUCLEOTIDE SEQUENCE</scope>
    <source>
        <strain evidence="6">CBS 578.67</strain>
    </source>
</reference>
<comment type="cofactor">
    <cofactor evidence="1">
        <name>pyridoxal 5'-phosphate</name>
        <dbReference type="ChEBI" id="CHEBI:597326"/>
    </cofactor>
</comment>
<dbReference type="InterPro" id="IPR004839">
    <property type="entry name" value="Aminotransferase_I/II_large"/>
</dbReference>
<evidence type="ECO:0000256" key="1">
    <source>
        <dbReference type="ARBA" id="ARBA00001933"/>
    </source>
</evidence>
<dbReference type="EMBL" id="VJMH01003742">
    <property type="protein sequence ID" value="KAF0704997.1"/>
    <property type="molecule type" value="Genomic_DNA"/>
</dbReference>
<dbReference type="GO" id="GO:0016740">
    <property type="term" value="F:transferase activity"/>
    <property type="evidence" value="ECO:0007669"/>
    <property type="project" value="UniProtKB-KW"/>
</dbReference>
<gene>
    <name evidence="7" type="primary">Aste57867_7181</name>
    <name evidence="6" type="ORF">As57867_007156</name>
    <name evidence="7" type="ORF">ASTE57867_7181</name>
</gene>
<dbReference type="Proteomes" id="UP000332933">
    <property type="component" value="Unassembled WGS sequence"/>
</dbReference>
<evidence type="ECO:0000313" key="8">
    <source>
        <dbReference type="Proteomes" id="UP000332933"/>
    </source>
</evidence>
<proteinExistence type="inferred from homology"/>
<dbReference type="PANTHER" id="PTHR13693">
    <property type="entry name" value="CLASS II AMINOTRANSFERASE/8-AMINO-7-OXONONANOATE SYNTHASE"/>
    <property type="match status" value="1"/>
</dbReference>
<dbReference type="Gene3D" id="3.40.640.10">
    <property type="entry name" value="Type I PLP-dependent aspartate aminotransferase-like (Major domain)"/>
    <property type="match status" value="1"/>
</dbReference>
<dbReference type="InterPro" id="IPR050087">
    <property type="entry name" value="AON_synthase_class-II"/>
</dbReference>
<dbReference type="OrthoDB" id="2382073at2759"/>
<dbReference type="Pfam" id="PF00155">
    <property type="entry name" value="Aminotran_1_2"/>
    <property type="match status" value="1"/>
</dbReference>
<keyword evidence="4" id="KW-0663">Pyridoxal phosphate</keyword>
<evidence type="ECO:0000256" key="3">
    <source>
        <dbReference type="ARBA" id="ARBA00022679"/>
    </source>
</evidence>
<dbReference type="SUPFAM" id="SSF53383">
    <property type="entry name" value="PLP-dependent transferases"/>
    <property type="match status" value="1"/>
</dbReference>
<name>A0A485KG77_9STRA</name>
<organism evidence="7 8">
    <name type="scientific">Aphanomyces stellatus</name>
    <dbReference type="NCBI Taxonomy" id="120398"/>
    <lineage>
        <taxon>Eukaryota</taxon>
        <taxon>Sar</taxon>
        <taxon>Stramenopiles</taxon>
        <taxon>Oomycota</taxon>
        <taxon>Saprolegniomycetes</taxon>
        <taxon>Saprolegniales</taxon>
        <taxon>Verrucalvaceae</taxon>
        <taxon>Aphanomyces</taxon>
    </lineage>
</organism>
<dbReference type="AlphaFoldDB" id="A0A485KG77"/>
<dbReference type="GO" id="GO:0030170">
    <property type="term" value="F:pyridoxal phosphate binding"/>
    <property type="evidence" value="ECO:0007669"/>
    <property type="project" value="InterPro"/>
</dbReference>
<feature type="domain" description="Aminotransferase class I/classII large" evidence="5">
    <location>
        <begin position="32"/>
        <end position="376"/>
    </location>
</feature>
<dbReference type="InterPro" id="IPR015422">
    <property type="entry name" value="PyrdxlP-dep_Trfase_small"/>
</dbReference>
<evidence type="ECO:0000259" key="5">
    <source>
        <dbReference type="Pfam" id="PF00155"/>
    </source>
</evidence>
<evidence type="ECO:0000256" key="2">
    <source>
        <dbReference type="ARBA" id="ARBA00010008"/>
    </source>
</evidence>
<dbReference type="Gene3D" id="3.90.1150.10">
    <property type="entry name" value="Aspartate Aminotransferase, domain 1"/>
    <property type="match status" value="1"/>
</dbReference>
<reference evidence="7 8" key="1">
    <citation type="submission" date="2019-03" db="EMBL/GenBank/DDBJ databases">
        <authorList>
            <person name="Gaulin E."/>
            <person name="Dumas B."/>
        </authorList>
    </citation>
    <scope>NUCLEOTIDE SEQUENCE [LARGE SCALE GENOMIC DNA]</scope>
    <source>
        <strain evidence="7">CBS 568.67</strain>
    </source>
</reference>
<protein>
    <submittedName>
        <fullName evidence="7">Aste57867_7181 protein</fullName>
    </submittedName>
</protein>
<comment type="similarity">
    <text evidence="2">Belongs to the class-II pyridoxal-phosphate-dependent aminotransferase family. BioF subfamily.</text>
</comment>
<dbReference type="PANTHER" id="PTHR13693:SF77">
    <property type="entry name" value="8-AMINO-7-OXONONANOATE SYNTHASE"/>
    <property type="match status" value="1"/>
</dbReference>
<evidence type="ECO:0000313" key="6">
    <source>
        <dbReference type="EMBL" id="KAF0704997.1"/>
    </source>
</evidence>
<keyword evidence="3" id="KW-0808">Transferase</keyword>
<evidence type="ECO:0000313" key="7">
    <source>
        <dbReference type="EMBL" id="VFT84109.1"/>
    </source>
</evidence>
<keyword evidence="8" id="KW-1185">Reference proteome</keyword>
<evidence type="ECO:0000256" key="4">
    <source>
        <dbReference type="ARBA" id="ARBA00022898"/>
    </source>
</evidence>